<keyword evidence="11" id="KW-0325">Glycoprotein</keyword>
<comment type="similarity">
    <text evidence="3 14">Belongs to the PIGG/PIGN/PIGO family. PIGN subfamily.</text>
</comment>
<evidence type="ECO:0000259" key="15">
    <source>
        <dbReference type="Pfam" id="PF04987"/>
    </source>
</evidence>
<feature type="transmembrane region" description="Helical" evidence="14">
    <location>
        <begin position="864"/>
        <end position="888"/>
    </location>
</feature>
<evidence type="ECO:0000313" key="17">
    <source>
        <dbReference type="Proteomes" id="UP000027222"/>
    </source>
</evidence>
<feature type="domain" description="GPI ethanolamine phosphate transferase 1 C-terminal" evidence="15">
    <location>
        <begin position="462"/>
        <end position="923"/>
    </location>
</feature>
<keyword evidence="17" id="KW-1185">Reference proteome</keyword>
<feature type="transmembrane region" description="Helical" evidence="14">
    <location>
        <begin position="20"/>
        <end position="39"/>
    </location>
</feature>
<keyword evidence="7 14" id="KW-0812">Transmembrane</keyword>
<dbReference type="FunFam" id="3.40.720.10:FF:000015">
    <property type="entry name" value="GPI ethanolamine phosphate transferase 1"/>
    <property type="match status" value="1"/>
</dbReference>
<dbReference type="InterPro" id="IPR017852">
    <property type="entry name" value="GPI_EtnP_transferase_1_C"/>
</dbReference>
<feature type="transmembrane region" description="Helical" evidence="14">
    <location>
        <begin position="746"/>
        <end position="779"/>
    </location>
</feature>
<name>A0A067TM43_GALM3</name>
<feature type="transmembrane region" description="Helical" evidence="14">
    <location>
        <begin position="568"/>
        <end position="588"/>
    </location>
</feature>
<comment type="pathway">
    <text evidence="2 14">Glycolipid biosynthesis; glycosylphosphatidylinositol-anchor biosynthesis.</text>
</comment>
<dbReference type="GO" id="GO:0071555">
    <property type="term" value="P:cell wall organization"/>
    <property type="evidence" value="ECO:0007669"/>
    <property type="project" value="UniProtKB-KW"/>
</dbReference>
<keyword evidence="8 14" id="KW-0256">Endoplasmic reticulum</keyword>
<keyword evidence="9 14" id="KW-1133">Transmembrane helix</keyword>
<dbReference type="InterPro" id="IPR007070">
    <property type="entry name" value="GPI_EtnP_transferase_1"/>
</dbReference>
<dbReference type="Pfam" id="PF01663">
    <property type="entry name" value="Phosphodiest"/>
    <property type="match status" value="1"/>
</dbReference>
<dbReference type="GO" id="GO:0005789">
    <property type="term" value="C:endoplasmic reticulum membrane"/>
    <property type="evidence" value="ECO:0007669"/>
    <property type="project" value="UniProtKB-SubCell"/>
</dbReference>
<feature type="transmembrane region" description="Helical" evidence="14">
    <location>
        <begin position="594"/>
        <end position="611"/>
    </location>
</feature>
<dbReference type="SUPFAM" id="SSF53649">
    <property type="entry name" value="Alkaline phosphatase-like"/>
    <property type="match status" value="1"/>
</dbReference>
<dbReference type="EC" id="2.-.-.-" evidence="14"/>
<keyword evidence="6 14" id="KW-0808">Transferase</keyword>
<dbReference type="GO" id="GO:0006506">
    <property type="term" value="P:GPI anchor biosynthetic process"/>
    <property type="evidence" value="ECO:0007669"/>
    <property type="project" value="UniProtKB-UniPathway"/>
</dbReference>
<dbReference type="Proteomes" id="UP000027222">
    <property type="component" value="Unassembled WGS sequence"/>
</dbReference>
<dbReference type="CDD" id="cd16020">
    <property type="entry name" value="GPI_EPT_1"/>
    <property type="match status" value="1"/>
</dbReference>
<dbReference type="EMBL" id="KL142368">
    <property type="protein sequence ID" value="KDR84256.1"/>
    <property type="molecule type" value="Genomic_DNA"/>
</dbReference>
<keyword evidence="10 14" id="KW-0472">Membrane</keyword>
<comment type="function">
    <text evidence="13 14">Ethanolamine phosphate transferase involved in glycosylphosphatidylinositol-anchor biosynthesis. Transfers ethanolamine phosphate to the first alpha-1,4-linked mannose of the glycosylphosphatidylinositol precursor of GPI-anchor.</text>
</comment>
<reference evidence="17" key="1">
    <citation type="journal article" date="2014" name="Proc. Natl. Acad. Sci. U.S.A.">
        <title>Extensive sampling of basidiomycete genomes demonstrates inadequacy of the white-rot/brown-rot paradigm for wood decay fungi.</title>
        <authorList>
            <person name="Riley R."/>
            <person name="Salamov A.A."/>
            <person name="Brown D.W."/>
            <person name="Nagy L.G."/>
            <person name="Floudas D."/>
            <person name="Held B.W."/>
            <person name="Levasseur A."/>
            <person name="Lombard V."/>
            <person name="Morin E."/>
            <person name="Otillar R."/>
            <person name="Lindquist E.A."/>
            <person name="Sun H."/>
            <person name="LaButti K.M."/>
            <person name="Schmutz J."/>
            <person name="Jabbour D."/>
            <person name="Luo H."/>
            <person name="Baker S.E."/>
            <person name="Pisabarro A.G."/>
            <person name="Walton J.D."/>
            <person name="Blanchette R.A."/>
            <person name="Henrissat B."/>
            <person name="Martin F."/>
            <person name="Cullen D."/>
            <person name="Hibbett D.S."/>
            <person name="Grigoriev I.V."/>
        </authorList>
    </citation>
    <scope>NUCLEOTIDE SEQUENCE [LARGE SCALE GENOMIC DNA]</scope>
    <source>
        <strain evidence="17">CBS 339.88</strain>
    </source>
</reference>
<dbReference type="Pfam" id="PF04987">
    <property type="entry name" value="PigN"/>
    <property type="match status" value="1"/>
</dbReference>
<evidence type="ECO:0000256" key="9">
    <source>
        <dbReference type="ARBA" id="ARBA00022989"/>
    </source>
</evidence>
<protein>
    <recommendedName>
        <fullName evidence="4 14">GPI ethanolamine phosphate transferase 1</fullName>
        <ecNumber evidence="14">2.-.-.-</ecNumber>
    </recommendedName>
</protein>
<feature type="transmembrane region" description="Helical" evidence="14">
    <location>
        <begin position="507"/>
        <end position="530"/>
    </location>
</feature>
<dbReference type="PANTHER" id="PTHR12250">
    <property type="entry name" value="PHOSPHATIDYLINOSITOL GLYCAN, CLASS N"/>
    <property type="match status" value="1"/>
</dbReference>
<feature type="transmembrane region" description="Helical" evidence="14">
    <location>
        <begin position="894"/>
        <end position="918"/>
    </location>
</feature>
<evidence type="ECO:0000256" key="2">
    <source>
        <dbReference type="ARBA" id="ARBA00004687"/>
    </source>
</evidence>
<dbReference type="InterPro" id="IPR002591">
    <property type="entry name" value="Phosphodiest/P_Trfase"/>
</dbReference>
<evidence type="ECO:0000256" key="8">
    <source>
        <dbReference type="ARBA" id="ARBA00022824"/>
    </source>
</evidence>
<evidence type="ECO:0000256" key="1">
    <source>
        <dbReference type="ARBA" id="ARBA00004477"/>
    </source>
</evidence>
<dbReference type="PANTHER" id="PTHR12250:SF0">
    <property type="entry name" value="GPI ETHANOLAMINE PHOSPHATE TRANSFERASE 1"/>
    <property type="match status" value="1"/>
</dbReference>
<feature type="transmembrane region" description="Helical" evidence="14">
    <location>
        <begin position="714"/>
        <end position="734"/>
    </location>
</feature>
<feature type="transmembrane region" description="Helical" evidence="14">
    <location>
        <begin position="536"/>
        <end position="556"/>
    </location>
</feature>
<feature type="transmembrane region" description="Helical" evidence="14">
    <location>
        <begin position="930"/>
        <end position="956"/>
    </location>
</feature>
<feature type="transmembrane region" description="Helical" evidence="14">
    <location>
        <begin position="647"/>
        <end position="669"/>
    </location>
</feature>
<accession>A0A067TM43</accession>
<feature type="transmembrane region" description="Helical" evidence="14">
    <location>
        <begin position="623"/>
        <end position="641"/>
    </location>
</feature>
<evidence type="ECO:0000256" key="5">
    <source>
        <dbReference type="ARBA" id="ARBA00022502"/>
    </source>
</evidence>
<evidence type="ECO:0000256" key="12">
    <source>
        <dbReference type="ARBA" id="ARBA00023316"/>
    </source>
</evidence>
<feature type="transmembrane region" description="Helical" evidence="14">
    <location>
        <begin position="825"/>
        <end position="852"/>
    </location>
</feature>
<dbReference type="STRING" id="685588.A0A067TM43"/>
<evidence type="ECO:0000256" key="14">
    <source>
        <dbReference type="RuleBase" id="RU367138"/>
    </source>
</evidence>
<evidence type="ECO:0000313" key="16">
    <source>
        <dbReference type="EMBL" id="KDR84256.1"/>
    </source>
</evidence>
<evidence type="ECO:0000256" key="6">
    <source>
        <dbReference type="ARBA" id="ARBA00022679"/>
    </source>
</evidence>
<gene>
    <name evidence="16" type="ORF">GALMADRAFT_704440</name>
</gene>
<evidence type="ECO:0000256" key="13">
    <source>
        <dbReference type="ARBA" id="ARBA00024850"/>
    </source>
</evidence>
<dbReference type="Gene3D" id="3.40.720.10">
    <property type="entry name" value="Alkaline Phosphatase, subunit A"/>
    <property type="match status" value="1"/>
</dbReference>
<organism evidence="16 17">
    <name type="scientific">Galerina marginata (strain CBS 339.88)</name>
    <dbReference type="NCBI Taxonomy" id="685588"/>
    <lineage>
        <taxon>Eukaryota</taxon>
        <taxon>Fungi</taxon>
        <taxon>Dikarya</taxon>
        <taxon>Basidiomycota</taxon>
        <taxon>Agaricomycotina</taxon>
        <taxon>Agaricomycetes</taxon>
        <taxon>Agaricomycetidae</taxon>
        <taxon>Agaricales</taxon>
        <taxon>Agaricineae</taxon>
        <taxon>Strophariaceae</taxon>
        <taxon>Galerina</taxon>
    </lineage>
</organism>
<feature type="transmembrane region" description="Helical" evidence="14">
    <location>
        <begin position="473"/>
        <end position="495"/>
    </location>
</feature>
<dbReference type="UniPathway" id="UPA00196"/>
<dbReference type="InterPro" id="IPR037671">
    <property type="entry name" value="PIGN_N"/>
</dbReference>
<sequence>MAQKVPKTPSKAANKSRYNVTHLLLVGLVFHLVYIGSVFDCYFTSPVVHGMKSYGYQSVAPAKRLVLIVGDGLRADLLFSLNAFPDVPGSPEIVAPHLRSIVETRGAFGISHTRVPTESRPGHVAIIGGMYEDVSAVTKGWKTNPVDFDSVFNQSKTTYSFGSPDILPMFAKGATSGKVKTWSYDEDEEDFTKDATALDVWVLDQMRTLFQNATTDPALANDLRSDKIVFFLHLLGLDTTGHSYRPHSKEYMENIQVVDNIVRKTEKLISDFYQDNETSFIFTADHGMSVIGNHGDGHPDNTRTPLIAWGSGIRGPIPDTNPSSHDTYSSPWNLGHLFRRDVEQADIASLMAGLVGINWPVNSVGVLPDVDPTRPGYLDANLGEEGLANAAFVNAKVILEQYRVKDELKKKYTLFYKPFKPLAEVSTTDDAPQILMIDRLLSEKQWDASRQASSELIEQSLEGLHYLQTYDRFMIRAFVTAAYLGWAAYSSLYILRPLDGTSNAANWTSTTLTITLVNWSILIAFWVLFALQRSPWSFYVYIAFPCYFWHQFLLQVAPAAKSLFQPKMHAWVLLNGIVVVLALLGMVAAYTHRSIWSIGFVMVGLIWPLFWTNQVRSKNSWKFVFWSVSCLVTAIFPLLSVDKNESLMTIMSGGFAILLAASVTAWQVLPAVKGESARRKLSTLFFCQAAFIAITMVITVSSVKHLQAKKGLPLLNQSAGWIILAISSILPFTFRAEGHTKYSKILMYFLGFGPCFIILSISVEGLFFMSYSAVLIAWIQVEQMVRSNQGPQTSTKCASTGTRRNTKGDFSQAVSHTFQLDDLRIALFFLFFVQVGFFGTGNVASISSFYLAPVYRLIPIFNPFYMSTLLIFKIVAPYIMLSVCFAVLNDALNLPPFSLLLVALTITDGMTLAFFYKVQDTGSWLEIGQSISFFCITSLLLLWSAGICAAGEFLMADVILTSPSSRKAE</sequence>
<keyword evidence="12" id="KW-0961">Cell wall biogenesis/degradation</keyword>
<proteinExistence type="inferred from homology"/>
<evidence type="ECO:0000256" key="10">
    <source>
        <dbReference type="ARBA" id="ARBA00023136"/>
    </source>
</evidence>
<evidence type="ECO:0000256" key="4">
    <source>
        <dbReference type="ARBA" id="ARBA00020831"/>
    </source>
</evidence>
<dbReference type="InterPro" id="IPR017850">
    <property type="entry name" value="Alkaline_phosphatase_core_sf"/>
</dbReference>
<feature type="transmembrane region" description="Helical" evidence="14">
    <location>
        <begin position="681"/>
        <end position="702"/>
    </location>
</feature>
<evidence type="ECO:0000256" key="11">
    <source>
        <dbReference type="ARBA" id="ARBA00023180"/>
    </source>
</evidence>
<evidence type="ECO:0000256" key="3">
    <source>
        <dbReference type="ARBA" id="ARBA00008400"/>
    </source>
</evidence>
<dbReference type="GO" id="GO:0051377">
    <property type="term" value="F:mannose-ethanolamine phosphotransferase activity"/>
    <property type="evidence" value="ECO:0007669"/>
    <property type="project" value="UniProtKB-UniRule"/>
</dbReference>
<evidence type="ECO:0000256" key="7">
    <source>
        <dbReference type="ARBA" id="ARBA00022692"/>
    </source>
</evidence>
<dbReference type="HOGENOM" id="CLU_007676_0_0_1"/>
<dbReference type="OrthoDB" id="2748310at2759"/>
<comment type="subcellular location">
    <subcellularLocation>
        <location evidence="1 14">Endoplasmic reticulum membrane</location>
        <topology evidence="1 14">Multi-pass membrane protein</topology>
    </subcellularLocation>
</comment>
<keyword evidence="5 14" id="KW-0337">GPI-anchor biosynthesis</keyword>
<dbReference type="AlphaFoldDB" id="A0A067TM43"/>